<evidence type="ECO:0000259" key="10">
    <source>
        <dbReference type="PROSITE" id="PS50850"/>
    </source>
</evidence>
<keyword evidence="7 9" id="KW-0472">Membrane</keyword>
<feature type="domain" description="Major facilitator superfamily (MFS) profile" evidence="10">
    <location>
        <begin position="37"/>
        <end position="560"/>
    </location>
</feature>
<keyword evidence="3" id="KW-0813">Transport</keyword>
<reference evidence="11" key="1">
    <citation type="submission" date="2023-07" db="EMBL/GenBank/DDBJ databases">
        <title>Chromosome-level genome assembly of Artemia franciscana.</title>
        <authorList>
            <person name="Jo E."/>
        </authorList>
    </citation>
    <scope>NUCLEOTIDE SEQUENCE</scope>
    <source>
        <tissue evidence="11">Whole body</tissue>
    </source>
</reference>
<evidence type="ECO:0000256" key="8">
    <source>
        <dbReference type="SAM" id="MobiDB-lite"/>
    </source>
</evidence>
<dbReference type="PANTHER" id="PTHR43184:SF12">
    <property type="entry name" value="SUGAR PHOSPHATE EXCHANGER 3"/>
    <property type="match status" value="1"/>
</dbReference>
<evidence type="ECO:0000256" key="1">
    <source>
        <dbReference type="ARBA" id="ARBA00004141"/>
    </source>
</evidence>
<feature type="transmembrane region" description="Helical" evidence="9">
    <location>
        <begin position="437"/>
        <end position="457"/>
    </location>
</feature>
<organism evidence="11 12">
    <name type="scientific">Artemia franciscana</name>
    <name type="common">Brine shrimp</name>
    <name type="synonym">Artemia sanfranciscana</name>
    <dbReference type="NCBI Taxonomy" id="6661"/>
    <lineage>
        <taxon>Eukaryota</taxon>
        <taxon>Metazoa</taxon>
        <taxon>Ecdysozoa</taxon>
        <taxon>Arthropoda</taxon>
        <taxon>Crustacea</taxon>
        <taxon>Branchiopoda</taxon>
        <taxon>Anostraca</taxon>
        <taxon>Artemiidae</taxon>
        <taxon>Artemia</taxon>
    </lineage>
</organism>
<feature type="transmembrane region" description="Helical" evidence="9">
    <location>
        <begin position="126"/>
        <end position="148"/>
    </location>
</feature>
<evidence type="ECO:0000256" key="3">
    <source>
        <dbReference type="ARBA" id="ARBA00022448"/>
    </source>
</evidence>
<dbReference type="EMBL" id="JAVRJZ010000017">
    <property type="protein sequence ID" value="KAK2709610.1"/>
    <property type="molecule type" value="Genomic_DNA"/>
</dbReference>
<dbReference type="PANTHER" id="PTHR43184">
    <property type="entry name" value="MAJOR FACILITATOR SUPERFAMILY TRANSPORTER 16, ISOFORM B"/>
    <property type="match status" value="1"/>
</dbReference>
<dbReference type="InterPro" id="IPR011701">
    <property type="entry name" value="MFS"/>
</dbReference>
<feature type="transmembrane region" description="Helical" evidence="9">
    <location>
        <begin position="31"/>
        <end position="50"/>
    </location>
</feature>
<evidence type="ECO:0000256" key="5">
    <source>
        <dbReference type="ARBA" id="ARBA00022692"/>
    </source>
</evidence>
<evidence type="ECO:0000313" key="11">
    <source>
        <dbReference type="EMBL" id="KAK2709610.1"/>
    </source>
</evidence>
<feature type="transmembrane region" description="Helical" evidence="9">
    <location>
        <begin position="536"/>
        <end position="556"/>
    </location>
</feature>
<accession>A0AA88HI28</accession>
<feature type="transmembrane region" description="Helical" evidence="9">
    <location>
        <begin position="189"/>
        <end position="213"/>
    </location>
</feature>
<evidence type="ECO:0000256" key="7">
    <source>
        <dbReference type="ARBA" id="ARBA00023136"/>
    </source>
</evidence>
<dbReference type="GO" id="GO:0016020">
    <property type="term" value="C:membrane"/>
    <property type="evidence" value="ECO:0007669"/>
    <property type="project" value="UniProtKB-SubCell"/>
</dbReference>
<dbReference type="GO" id="GO:0022857">
    <property type="term" value="F:transmembrane transporter activity"/>
    <property type="evidence" value="ECO:0007669"/>
    <property type="project" value="InterPro"/>
</dbReference>
<dbReference type="Pfam" id="PF07690">
    <property type="entry name" value="MFS_1"/>
    <property type="match status" value="1"/>
</dbReference>
<proteinExistence type="inferred from homology"/>
<comment type="similarity">
    <text evidence="2">Belongs to the major facilitator superfamily. Organophosphate:Pi antiporter (OPA) (TC 2.A.1.4) family.</text>
</comment>
<feature type="transmembrane region" description="Helical" evidence="9">
    <location>
        <begin position="219"/>
        <end position="240"/>
    </location>
</feature>
<keyword evidence="4" id="KW-0762">Sugar transport</keyword>
<feature type="transmembrane region" description="Helical" evidence="9">
    <location>
        <begin position="154"/>
        <end position="182"/>
    </location>
</feature>
<dbReference type="Gene3D" id="1.20.1250.20">
    <property type="entry name" value="MFS general substrate transporter like domains"/>
    <property type="match status" value="2"/>
</dbReference>
<dbReference type="InterPro" id="IPR020846">
    <property type="entry name" value="MFS_dom"/>
</dbReference>
<evidence type="ECO:0000256" key="6">
    <source>
        <dbReference type="ARBA" id="ARBA00022989"/>
    </source>
</evidence>
<dbReference type="FunFam" id="1.20.1250.20:FF:000028">
    <property type="entry name" value="Sugar phosphate exchanger 3 isoform 1"/>
    <property type="match status" value="1"/>
</dbReference>
<gene>
    <name evidence="11" type="ORF">QYM36_013321</name>
</gene>
<feature type="transmembrane region" description="Helical" evidence="9">
    <location>
        <begin position="366"/>
        <end position="393"/>
    </location>
</feature>
<evidence type="ECO:0000256" key="2">
    <source>
        <dbReference type="ARBA" id="ARBA00009598"/>
    </source>
</evidence>
<dbReference type="Proteomes" id="UP001187531">
    <property type="component" value="Unassembled WGS sequence"/>
</dbReference>
<feature type="transmembrane region" description="Helical" evidence="9">
    <location>
        <begin position="503"/>
        <end position="524"/>
    </location>
</feature>
<dbReference type="InterPro" id="IPR036259">
    <property type="entry name" value="MFS_trans_sf"/>
</dbReference>
<dbReference type="SUPFAM" id="SSF103473">
    <property type="entry name" value="MFS general substrate transporter"/>
    <property type="match status" value="1"/>
</dbReference>
<feature type="compositionally biased region" description="Basic and acidic residues" evidence="8">
    <location>
        <begin position="251"/>
        <end position="260"/>
    </location>
</feature>
<dbReference type="AlphaFoldDB" id="A0AA88HI28"/>
<feature type="region of interest" description="Disordered" evidence="8">
    <location>
        <begin position="248"/>
        <end position="290"/>
    </location>
</feature>
<feature type="transmembrane region" description="Helical" evidence="9">
    <location>
        <begin position="413"/>
        <end position="430"/>
    </location>
</feature>
<evidence type="ECO:0000256" key="9">
    <source>
        <dbReference type="SAM" id="Phobius"/>
    </source>
</evidence>
<keyword evidence="12" id="KW-1185">Reference proteome</keyword>
<keyword evidence="6 9" id="KW-1133">Transmembrane helix</keyword>
<comment type="caution">
    <text evidence="11">The sequence shown here is derived from an EMBL/GenBank/DDBJ whole genome shotgun (WGS) entry which is preliminary data.</text>
</comment>
<comment type="subcellular location">
    <subcellularLocation>
        <location evidence="1">Membrane</location>
        <topology evidence="1">Multi-pass membrane protein</topology>
    </subcellularLocation>
</comment>
<name>A0AA88HI28_ARTSF</name>
<protein>
    <recommendedName>
        <fullName evidence="10">Major facilitator superfamily (MFS) profile domain-containing protein</fullName>
    </recommendedName>
</protein>
<evidence type="ECO:0000313" key="12">
    <source>
        <dbReference type="Proteomes" id="UP001187531"/>
    </source>
</evidence>
<feature type="transmembrane region" description="Helical" evidence="9">
    <location>
        <begin position="96"/>
        <end position="119"/>
    </location>
</feature>
<evidence type="ECO:0000256" key="4">
    <source>
        <dbReference type="ARBA" id="ARBA00022597"/>
    </source>
</evidence>
<keyword evidence="5 9" id="KW-0812">Transmembrane</keyword>
<dbReference type="PROSITE" id="PS50850">
    <property type="entry name" value="MFS"/>
    <property type="match status" value="1"/>
</dbReference>
<sequence>MNVLDVPIGIRILQKITCLCAGGRIIFSRDFWYRLLILVLTFLSYTAYHLSRKPISVVKNVLNRNCSLIPVPSDVNTTDPTWCDWAPFDGDNAQTLLGALDSSFLFAYAIGMFISGVVAERNDLRYFLASGMLLSGIFTYMFGLGYTLGIHNLYYYLIVQALAGFSQSTGWPGVVTAIGHWFGKGKRGLIFGIWNSHTSIGNILGTLIAAYYIEINWGLAFMYPGLIIAAIGILVFLFLVPDPRGVGCTPPDHHGTEDTHTIYSPAERSRLEKQHYGGRRGSRRSDGDNEKEALLSAVGDDTYGAAGQVSDSSDNAESSIASSAHLIGHLPADVSLETTVSGTSNGSLRSAHHTYRRQKAIGFLQAIRIPGVIEFSFCLFFAKLISYTFLYWLPRYIKASTSFTASESANLSTLFDVGGILGGILAGVMTDHTGMSAVTCAVMLLIAIPMLFLYQLYGAVNLATSMILLVVVGLFVNGPYALITTAVSTELGTHKCLKGSARAVATVTAIIDGTGSVGAAVGPFLAGPISELGWEWVFYMLMASDVLALLFLSRVVKHDIERWFSTRQSRRTRRSQV</sequence>
<feature type="transmembrane region" description="Helical" evidence="9">
    <location>
        <begin position="463"/>
        <end position="483"/>
    </location>
</feature>